<evidence type="ECO:0000256" key="6">
    <source>
        <dbReference type="ARBA" id="ARBA00006442"/>
    </source>
</evidence>
<evidence type="ECO:0000256" key="7">
    <source>
        <dbReference type="ARBA" id="ARBA00022448"/>
    </source>
</evidence>
<keyword evidence="10" id="KW-0274">FAD</keyword>
<keyword evidence="12" id="KW-0408">Iron</keyword>
<keyword evidence="9" id="KW-0479">Metal-binding</keyword>
<gene>
    <name evidence="14" type="ORF">AD954_05240</name>
</gene>
<evidence type="ECO:0000313" key="14">
    <source>
        <dbReference type="EMBL" id="KXV77898.1"/>
    </source>
</evidence>
<proteinExistence type="inferred from homology"/>
<keyword evidence="7" id="KW-0813">Transport</keyword>
<dbReference type="AlphaFoldDB" id="A0A149VCJ3"/>
<dbReference type="PRINTS" id="PR00368">
    <property type="entry name" value="FADPNR"/>
</dbReference>
<evidence type="ECO:0000256" key="3">
    <source>
        <dbReference type="ARBA" id="ARBA00002792"/>
    </source>
</evidence>
<sequence length="450" mass="48070">MTSPLPEAASPFQKYICIVCGWIYDEELGDPDSGLPPGTRFDDIPDDWSCPLCGVAKADFEPYTPASRPAVPAASGTQGARSSSMVWDTVIVGAGSAGWSMAERLRTLAPTANIAMVSACEGDVYPKPLLSVALSRDLTDEHIRSKKGEAAARELGISLFAQTYVSGIDPTAKRLRTTQGTLRYKSLVLAYGARPALLPGLPSSLVWRINNLRAWQQLRQQIGQDKKRITVVGAGLVGCELAEDAAHAGHEVTLLYRDDFPLQTLLPEAAARITAEHLRQTGITLLANATVRGVQRQDSGIGLDIASPVGPGGIQADIVIAAIGLETDLRLPRAAGLNTDCGIVVNPSTLQTSGPDIYAMGDCISVEGVPCRYIAPLAAQADTIAHEILGLPHSGYRHQPPKIRLKSKVAAFELSGRPCSDLPWETVENAQGRLVMQQRRGSTITARLEV</sequence>
<dbReference type="NCBIfam" id="NF045768">
    <property type="entry name" value="RubredRD"/>
    <property type="match status" value="1"/>
</dbReference>
<dbReference type="InterPro" id="IPR024935">
    <property type="entry name" value="Rubredoxin_dom"/>
</dbReference>
<dbReference type="Pfam" id="PF07992">
    <property type="entry name" value="Pyr_redox_2"/>
    <property type="match status" value="1"/>
</dbReference>
<comment type="function">
    <text evidence="3">Involved in the hydrocarbon hydroxylating system, which transfers electrons from NADH to rubredoxin reductase and then through rubredoxin to alkane 1 monooxygenase.</text>
</comment>
<comment type="similarity">
    <text evidence="5">Belongs to the rubredoxin family.</text>
</comment>
<evidence type="ECO:0000256" key="1">
    <source>
        <dbReference type="ARBA" id="ARBA00001965"/>
    </source>
</evidence>
<dbReference type="InterPro" id="IPR018527">
    <property type="entry name" value="Rubredoxin_Fe_BS"/>
</dbReference>
<evidence type="ECO:0000256" key="2">
    <source>
        <dbReference type="ARBA" id="ARBA00001974"/>
    </source>
</evidence>
<dbReference type="FunFam" id="2.20.28.10:FF:000001">
    <property type="entry name" value="Rubredoxin"/>
    <property type="match status" value="1"/>
</dbReference>
<comment type="caution">
    <text evidence="14">The sequence shown here is derived from an EMBL/GenBank/DDBJ whole genome shotgun (WGS) entry which is preliminary data.</text>
</comment>
<dbReference type="PANTHER" id="PTHR43429:SF3">
    <property type="entry name" value="NITRITE REDUCTASE [NAD(P)H]"/>
    <property type="match status" value="1"/>
</dbReference>
<dbReference type="GO" id="GO:0016491">
    <property type="term" value="F:oxidoreductase activity"/>
    <property type="evidence" value="ECO:0007669"/>
    <property type="project" value="InterPro"/>
</dbReference>
<comment type="similarity">
    <text evidence="6">Belongs to the FAD-dependent oxidoreductase family.</text>
</comment>
<name>A0A149VCJ3_9PROT</name>
<dbReference type="PATRIC" id="fig|178900.7.peg.825"/>
<evidence type="ECO:0000256" key="9">
    <source>
        <dbReference type="ARBA" id="ARBA00022723"/>
    </source>
</evidence>
<comment type="cofactor">
    <cofactor evidence="2">
        <name>FAD</name>
        <dbReference type="ChEBI" id="CHEBI:57692"/>
    </cofactor>
</comment>
<dbReference type="Pfam" id="PF00301">
    <property type="entry name" value="Rubredoxin"/>
    <property type="match status" value="1"/>
</dbReference>
<protein>
    <submittedName>
        <fullName evidence="14">Rubredoxin</fullName>
    </submittedName>
</protein>
<dbReference type="InterPro" id="IPR050260">
    <property type="entry name" value="FAD-bd_OxRdtase"/>
</dbReference>
<evidence type="ECO:0000313" key="15">
    <source>
        <dbReference type="Proteomes" id="UP000075462"/>
    </source>
</evidence>
<dbReference type="PRINTS" id="PR00163">
    <property type="entry name" value="RUBREDOXIN"/>
</dbReference>
<accession>A0A149VCJ3</accession>
<keyword evidence="11" id="KW-0249">Electron transport</keyword>
<dbReference type="EMBL" id="LIAA01000025">
    <property type="protein sequence ID" value="KXV77898.1"/>
    <property type="molecule type" value="Genomic_DNA"/>
</dbReference>
<dbReference type="SUPFAM" id="SSF57802">
    <property type="entry name" value="Rubredoxin-like"/>
    <property type="match status" value="1"/>
</dbReference>
<dbReference type="Gene3D" id="3.50.50.60">
    <property type="entry name" value="FAD/NAD(P)-binding domain"/>
    <property type="match status" value="2"/>
</dbReference>
<dbReference type="SUPFAM" id="SSF51905">
    <property type="entry name" value="FAD/NAD(P)-binding domain"/>
    <property type="match status" value="2"/>
</dbReference>
<comment type="pathway">
    <text evidence="4">Hydrocarbon metabolism; alkane degradation.</text>
</comment>
<dbReference type="PROSITE" id="PS00202">
    <property type="entry name" value="RUBREDOXIN"/>
    <property type="match status" value="1"/>
</dbReference>
<dbReference type="InterPro" id="IPR024934">
    <property type="entry name" value="Rubredoxin-like_dom"/>
</dbReference>
<keyword evidence="8" id="KW-0285">Flavoprotein</keyword>
<dbReference type="CDD" id="cd00730">
    <property type="entry name" value="rubredoxin"/>
    <property type="match status" value="1"/>
</dbReference>
<reference evidence="14 15" key="1">
    <citation type="submission" date="2015-06" db="EMBL/GenBank/DDBJ databases">
        <title>Improved classification and identification of acetic acid bacteria using matrix-assisted laser desorption/ionization time-of-flight mass spectrometry; Gluconobacter nephelii and Gluconobacter uchimurae are later heterotypic synonyms of Gluconobacter japonicus and Gluconobacter oxydans, respectively.</title>
        <authorList>
            <person name="Li L."/>
            <person name="Cleenwerck I."/>
            <person name="De Vuyst L."/>
            <person name="Vandamme P."/>
        </authorList>
    </citation>
    <scope>NUCLEOTIDE SEQUENCE [LARGE SCALE GENOMIC DNA]</scope>
    <source>
        <strain evidence="14 15">LMG 1545</strain>
    </source>
</reference>
<dbReference type="PANTHER" id="PTHR43429">
    <property type="entry name" value="PYRIDINE NUCLEOTIDE-DISULFIDE OXIDOREDUCTASE DOMAIN-CONTAINING"/>
    <property type="match status" value="1"/>
</dbReference>
<evidence type="ECO:0000256" key="8">
    <source>
        <dbReference type="ARBA" id="ARBA00022630"/>
    </source>
</evidence>
<feature type="domain" description="Rubredoxin-like" evidence="13">
    <location>
        <begin position="12"/>
        <end position="63"/>
    </location>
</feature>
<dbReference type="InterPro" id="IPR023753">
    <property type="entry name" value="FAD/NAD-binding_dom"/>
</dbReference>
<dbReference type="Proteomes" id="UP000075462">
    <property type="component" value="Unassembled WGS sequence"/>
</dbReference>
<dbReference type="Gene3D" id="2.20.28.10">
    <property type="match status" value="1"/>
</dbReference>
<dbReference type="PROSITE" id="PS50903">
    <property type="entry name" value="RUBREDOXIN_LIKE"/>
    <property type="match status" value="1"/>
</dbReference>
<dbReference type="GO" id="GO:0005506">
    <property type="term" value="F:iron ion binding"/>
    <property type="evidence" value="ECO:0007669"/>
    <property type="project" value="InterPro"/>
</dbReference>
<evidence type="ECO:0000256" key="10">
    <source>
        <dbReference type="ARBA" id="ARBA00022827"/>
    </source>
</evidence>
<evidence type="ECO:0000256" key="4">
    <source>
        <dbReference type="ARBA" id="ARBA00004933"/>
    </source>
</evidence>
<comment type="cofactor">
    <cofactor evidence="1">
        <name>Fe(3+)</name>
        <dbReference type="ChEBI" id="CHEBI:29034"/>
    </cofactor>
</comment>
<evidence type="ECO:0000256" key="5">
    <source>
        <dbReference type="ARBA" id="ARBA00005337"/>
    </source>
</evidence>
<evidence type="ECO:0000259" key="13">
    <source>
        <dbReference type="PROSITE" id="PS50903"/>
    </source>
</evidence>
<dbReference type="PRINTS" id="PR00411">
    <property type="entry name" value="PNDRDTASEI"/>
</dbReference>
<dbReference type="OrthoDB" id="9808980at2"/>
<dbReference type="RefSeq" id="WP_062272165.1">
    <property type="nucleotide sequence ID" value="NZ_LIAA01000025.1"/>
</dbReference>
<evidence type="ECO:0000256" key="12">
    <source>
        <dbReference type="ARBA" id="ARBA00023004"/>
    </source>
</evidence>
<organism evidence="14 15">
    <name type="scientific">Acetobacter cerevisiae</name>
    <dbReference type="NCBI Taxonomy" id="178900"/>
    <lineage>
        <taxon>Bacteria</taxon>
        <taxon>Pseudomonadati</taxon>
        <taxon>Pseudomonadota</taxon>
        <taxon>Alphaproteobacteria</taxon>
        <taxon>Acetobacterales</taxon>
        <taxon>Acetobacteraceae</taxon>
        <taxon>Acetobacter</taxon>
    </lineage>
</organism>
<evidence type="ECO:0000256" key="11">
    <source>
        <dbReference type="ARBA" id="ARBA00022982"/>
    </source>
</evidence>
<dbReference type="InterPro" id="IPR036188">
    <property type="entry name" value="FAD/NAD-bd_sf"/>
</dbReference>